<comment type="caution">
    <text evidence="2">The sequence shown here is derived from an EMBL/GenBank/DDBJ whole genome shotgun (WGS) entry which is preliminary data.</text>
</comment>
<dbReference type="STRING" id="1797263.A2397_02470"/>
<dbReference type="AlphaFoldDB" id="A0A1F4ZVN7"/>
<evidence type="ECO:0000256" key="1">
    <source>
        <dbReference type="SAM" id="SignalP"/>
    </source>
</evidence>
<reference evidence="2 3" key="1">
    <citation type="journal article" date="2016" name="Nat. Commun.">
        <title>Thousands of microbial genomes shed light on interconnected biogeochemical processes in an aquifer system.</title>
        <authorList>
            <person name="Anantharaman K."/>
            <person name="Brown C.T."/>
            <person name="Hug L.A."/>
            <person name="Sharon I."/>
            <person name="Castelle C.J."/>
            <person name="Probst A.J."/>
            <person name="Thomas B.C."/>
            <person name="Singh A."/>
            <person name="Wilkins M.J."/>
            <person name="Karaoz U."/>
            <person name="Brodie E.L."/>
            <person name="Williams K.H."/>
            <person name="Hubbard S.S."/>
            <person name="Banfield J.F."/>
        </authorList>
    </citation>
    <scope>NUCLEOTIDE SEQUENCE [LARGE SCALE GENOMIC DNA]</scope>
</reference>
<evidence type="ECO:0000313" key="3">
    <source>
        <dbReference type="Proteomes" id="UP000176424"/>
    </source>
</evidence>
<evidence type="ECO:0008006" key="4">
    <source>
        <dbReference type="Google" id="ProtNLM"/>
    </source>
</evidence>
<name>A0A1F4ZVN7_9BACT</name>
<dbReference type="SUPFAM" id="SSF51445">
    <property type="entry name" value="(Trans)glycosidases"/>
    <property type="match status" value="1"/>
</dbReference>
<gene>
    <name evidence="2" type="ORF">A2397_02470</name>
</gene>
<dbReference type="EMBL" id="MEXR01000006">
    <property type="protein sequence ID" value="OGD10452.1"/>
    <property type="molecule type" value="Genomic_DNA"/>
</dbReference>
<dbReference type="Proteomes" id="UP000176424">
    <property type="component" value="Unassembled WGS sequence"/>
</dbReference>
<sequence>MRKIIVALLLLIIFVYSFSYQSVSAADTKSTWWEFQSIDTMKYSRDLAREKLNNQEFDQVINQQVANIASAGASHVGIATPYDEEFFPFLKRWVDAARKNNLKVWFRGNFSGWEHWFNYPKISRAEHLGKVRDFIKKHPDIFENGDVFTSCPECENGGPGDPRMVGGVEDFRKFLIDEYQVTKQGFKDIGKDVKSNFFSVNFDVAKLIFNKDTTAKLDGVVTIDHYVKTPEKLISDIQYLSNYSGGRVVLGEFGAPIPDIHGQMSAEQQAEWLEKALYLLAQKRDIVLGLNYWLSVGGSTQIWDGKGNPKPAVSTLSHYYIPQKTLTIEVKSDIKTPVSQASINWLGRQYFTDSKGRVTISYPSQIATESSLLVDGVKAGFSQVAAFITPRDSLVPISLVKTKPNIFYRIYASLLKLLNL</sequence>
<feature type="signal peptide" evidence="1">
    <location>
        <begin position="1"/>
        <end position="25"/>
    </location>
</feature>
<feature type="chain" id="PRO_5009516080" description="Glycoside hydrolase family 5 domain-containing protein" evidence="1">
    <location>
        <begin position="26"/>
        <end position="420"/>
    </location>
</feature>
<organism evidence="2 3">
    <name type="scientific">Candidatus Amesbacteria bacterium RIFOXYB1_FULL_44_23</name>
    <dbReference type="NCBI Taxonomy" id="1797263"/>
    <lineage>
        <taxon>Bacteria</taxon>
        <taxon>Candidatus Amesiibacteriota</taxon>
    </lineage>
</organism>
<accession>A0A1F4ZVN7</accession>
<proteinExistence type="predicted"/>
<protein>
    <recommendedName>
        <fullName evidence="4">Glycoside hydrolase family 5 domain-containing protein</fullName>
    </recommendedName>
</protein>
<dbReference type="InterPro" id="IPR017853">
    <property type="entry name" value="GH"/>
</dbReference>
<evidence type="ECO:0000313" key="2">
    <source>
        <dbReference type="EMBL" id="OGD10452.1"/>
    </source>
</evidence>
<keyword evidence="1" id="KW-0732">Signal</keyword>